<evidence type="ECO:0000313" key="2">
    <source>
        <dbReference type="Proteomes" id="UP001237988"/>
    </source>
</evidence>
<sequence>MILRNFSLATVHVTGELDTFNLALVVRASGKDFRYNFEDCTLCDTDLEMGEVNTDLPLTDKDLDTLEDYLMDVLTHEDITIGLNGDIAVFSDNSEDGDSWAAIRFGYMTVMEV</sequence>
<evidence type="ECO:0000313" key="1">
    <source>
        <dbReference type="EMBL" id="WIC39711.1"/>
    </source>
</evidence>
<reference evidence="1" key="1">
    <citation type="submission" date="2023-04" db="EMBL/GenBank/DDBJ databases">
        <title>Bacteriophage Phass-1 Discovered in the Human Gut Virome - the Founding Member of the Proposed New Family Phassviridae.</title>
        <authorList>
            <person name="Tikunov A.Y."/>
            <person name="Morozova V.V."/>
            <person name="Chechushkov A.V."/>
            <person name="Tikunova N.V."/>
        </authorList>
    </citation>
    <scope>NUCLEOTIDE SEQUENCE</scope>
</reference>
<proteinExistence type="predicted"/>
<protein>
    <submittedName>
        <fullName evidence="1">Uncharacterized protein</fullName>
    </submittedName>
</protein>
<organism evidence="1 2">
    <name type="scientific">Phage Phass-1</name>
    <dbReference type="NCBI Taxonomy" id="3043662"/>
    <lineage>
        <taxon>Viruses</taxon>
        <taxon>Duplodnaviria</taxon>
        <taxon>Heunggongvirae</taxon>
        <taxon>Uroviricota</taxon>
        <taxon>Caudoviricetes</taxon>
        <taxon>Caudoviricetes code 15 clade</taxon>
    </lineage>
</organism>
<name>A0AAF0LYN4_9CAUD</name>
<accession>A0AAF0LYN4</accession>
<dbReference type="EMBL" id="OQ749652">
    <property type="protein sequence ID" value="WIC39711.1"/>
    <property type="molecule type" value="Genomic_DNA"/>
</dbReference>
<dbReference type="Proteomes" id="UP001237988">
    <property type="component" value="Segment"/>
</dbReference>